<feature type="transmembrane region" description="Helical" evidence="1">
    <location>
        <begin position="18"/>
        <end position="36"/>
    </location>
</feature>
<dbReference type="EMBL" id="JACAZH010000008">
    <property type="protein sequence ID" value="KAF7360963.1"/>
    <property type="molecule type" value="Genomic_DNA"/>
</dbReference>
<sequence length="289" mass="31590">MPGITVLSANLATSILESFLYGLTVLLFISTVYFLSTRRTLARQTAKYHLASVVFLGLASLFLTVTAHWSIVVYQTFFAFIHLGDAAIAFYRDLAQPSQVAKLLCFFVAVTLGDALVTYRVWIIWQRKKKVVIFPIVTLVLFAVSFVGLIKLATDSVSDPHEENATLDILTLPWEAAGSTLSLLANLYSTGLIAFRFWKVTKVASPSKSSLKWFLSILIESAALQTVWSLICIVTALQQSPAVFIAVDNFPAIIAISNTLIHARVGLGWAEDSPDVQVKQSANSSGNAV</sequence>
<organism evidence="2 3">
    <name type="scientific">Mycena sanguinolenta</name>
    <dbReference type="NCBI Taxonomy" id="230812"/>
    <lineage>
        <taxon>Eukaryota</taxon>
        <taxon>Fungi</taxon>
        <taxon>Dikarya</taxon>
        <taxon>Basidiomycota</taxon>
        <taxon>Agaricomycotina</taxon>
        <taxon>Agaricomycetes</taxon>
        <taxon>Agaricomycetidae</taxon>
        <taxon>Agaricales</taxon>
        <taxon>Marasmiineae</taxon>
        <taxon>Mycenaceae</taxon>
        <taxon>Mycena</taxon>
    </lineage>
</organism>
<reference evidence="2" key="1">
    <citation type="submission" date="2020-05" db="EMBL/GenBank/DDBJ databases">
        <title>Mycena genomes resolve the evolution of fungal bioluminescence.</title>
        <authorList>
            <person name="Tsai I.J."/>
        </authorList>
    </citation>
    <scope>NUCLEOTIDE SEQUENCE</scope>
    <source>
        <strain evidence="2">160909Yilan</strain>
    </source>
</reference>
<feature type="transmembrane region" description="Helical" evidence="1">
    <location>
        <begin position="48"/>
        <end position="65"/>
    </location>
</feature>
<feature type="transmembrane region" description="Helical" evidence="1">
    <location>
        <begin position="103"/>
        <end position="125"/>
    </location>
</feature>
<keyword evidence="1" id="KW-0472">Membrane</keyword>
<protein>
    <submittedName>
        <fullName evidence="2">Uncharacterized protein</fullName>
    </submittedName>
</protein>
<gene>
    <name evidence="2" type="ORF">MSAN_01126400</name>
</gene>
<keyword evidence="1" id="KW-0812">Transmembrane</keyword>
<dbReference type="AlphaFoldDB" id="A0A8H6YGU0"/>
<dbReference type="Proteomes" id="UP000623467">
    <property type="component" value="Unassembled WGS sequence"/>
</dbReference>
<comment type="caution">
    <text evidence="2">The sequence shown here is derived from an EMBL/GenBank/DDBJ whole genome shotgun (WGS) entry which is preliminary data.</text>
</comment>
<name>A0A8H6YGU0_9AGAR</name>
<evidence type="ECO:0000313" key="3">
    <source>
        <dbReference type="Proteomes" id="UP000623467"/>
    </source>
</evidence>
<proteinExistence type="predicted"/>
<accession>A0A8H6YGU0</accession>
<feature type="transmembrane region" description="Helical" evidence="1">
    <location>
        <begin position="131"/>
        <end position="153"/>
    </location>
</feature>
<keyword evidence="3" id="KW-1185">Reference proteome</keyword>
<keyword evidence="1" id="KW-1133">Transmembrane helix</keyword>
<dbReference type="OrthoDB" id="2756618at2759"/>
<evidence type="ECO:0000313" key="2">
    <source>
        <dbReference type="EMBL" id="KAF7360963.1"/>
    </source>
</evidence>
<evidence type="ECO:0000256" key="1">
    <source>
        <dbReference type="SAM" id="Phobius"/>
    </source>
</evidence>
<feature type="transmembrane region" description="Helical" evidence="1">
    <location>
        <begin position="174"/>
        <end position="198"/>
    </location>
</feature>